<dbReference type="Pfam" id="PF06220">
    <property type="entry name" value="zf-U1"/>
    <property type="match status" value="1"/>
</dbReference>
<proteinExistence type="predicted"/>
<dbReference type="Gramene" id="CDF39526">
    <property type="protein sequence ID" value="CDF39526"/>
    <property type="gene ID" value="CHC_T00000332001"/>
</dbReference>
<dbReference type="GO" id="GO:0008270">
    <property type="term" value="F:zinc ion binding"/>
    <property type="evidence" value="ECO:0007669"/>
    <property type="project" value="UniProtKB-KW"/>
</dbReference>
<organism evidence="6 7">
    <name type="scientific">Chondrus crispus</name>
    <name type="common">Carrageen Irish moss</name>
    <name type="synonym">Polymorpha crispa</name>
    <dbReference type="NCBI Taxonomy" id="2769"/>
    <lineage>
        <taxon>Eukaryota</taxon>
        <taxon>Rhodophyta</taxon>
        <taxon>Florideophyceae</taxon>
        <taxon>Rhodymeniophycidae</taxon>
        <taxon>Gigartinales</taxon>
        <taxon>Gigartinaceae</taxon>
        <taxon>Chondrus</taxon>
    </lineage>
</organism>
<gene>
    <name evidence="6" type="ORF">CHC_T00000332001</name>
</gene>
<keyword evidence="2" id="KW-0863">Zinc-finger</keyword>
<evidence type="ECO:0000256" key="3">
    <source>
        <dbReference type="ARBA" id="ARBA00022833"/>
    </source>
</evidence>
<reference evidence="7" key="1">
    <citation type="journal article" date="2013" name="Proc. Natl. Acad. Sci. U.S.A.">
        <title>Genome structure and metabolic features in the red seaweed Chondrus crispus shed light on evolution of the Archaeplastida.</title>
        <authorList>
            <person name="Collen J."/>
            <person name="Porcel B."/>
            <person name="Carre W."/>
            <person name="Ball S.G."/>
            <person name="Chaparro C."/>
            <person name="Tonon T."/>
            <person name="Barbeyron T."/>
            <person name="Michel G."/>
            <person name="Noel B."/>
            <person name="Valentin K."/>
            <person name="Elias M."/>
            <person name="Artiguenave F."/>
            <person name="Arun A."/>
            <person name="Aury J.M."/>
            <person name="Barbosa-Neto J.F."/>
            <person name="Bothwell J.H."/>
            <person name="Bouget F.Y."/>
            <person name="Brillet L."/>
            <person name="Cabello-Hurtado F."/>
            <person name="Capella-Gutierrez S."/>
            <person name="Charrier B."/>
            <person name="Cladiere L."/>
            <person name="Cock J.M."/>
            <person name="Coelho S.M."/>
            <person name="Colleoni C."/>
            <person name="Czjzek M."/>
            <person name="Da Silva C."/>
            <person name="Delage L."/>
            <person name="Denoeud F."/>
            <person name="Deschamps P."/>
            <person name="Dittami S.M."/>
            <person name="Gabaldon T."/>
            <person name="Gachon C.M."/>
            <person name="Groisillier A."/>
            <person name="Herve C."/>
            <person name="Jabbari K."/>
            <person name="Katinka M."/>
            <person name="Kloareg B."/>
            <person name="Kowalczyk N."/>
            <person name="Labadie K."/>
            <person name="Leblanc C."/>
            <person name="Lopez P.J."/>
            <person name="McLachlan D.H."/>
            <person name="Meslet-Cladiere L."/>
            <person name="Moustafa A."/>
            <person name="Nehr Z."/>
            <person name="Nyvall Collen P."/>
            <person name="Panaud O."/>
            <person name="Partensky F."/>
            <person name="Poulain J."/>
            <person name="Rensing S.A."/>
            <person name="Rousvoal S."/>
            <person name="Samson G."/>
            <person name="Symeonidi A."/>
            <person name="Weissenbach J."/>
            <person name="Zambounis A."/>
            <person name="Wincker P."/>
            <person name="Boyen C."/>
        </authorList>
    </citation>
    <scope>NUCLEOTIDE SEQUENCE [LARGE SCALE GENOMIC DNA]</scope>
    <source>
        <strain evidence="7">cv. Stackhouse</strain>
    </source>
</reference>
<keyword evidence="7" id="KW-1185">Reference proteome</keyword>
<feature type="region of interest" description="Disordered" evidence="4">
    <location>
        <begin position="43"/>
        <end position="126"/>
    </location>
</feature>
<dbReference type="InterPro" id="IPR040023">
    <property type="entry name" value="WBP4"/>
</dbReference>
<dbReference type="EMBL" id="HG002050">
    <property type="protein sequence ID" value="CDF39526.1"/>
    <property type="molecule type" value="Genomic_DNA"/>
</dbReference>
<keyword evidence="1" id="KW-0479">Metal-binding</keyword>
<dbReference type="Proteomes" id="UP000012073">
    <property type="component" value="Unassembled WGS sequence"/>
</dbReference>
<dbReference type="OrthoDB" id="6068at2759"/>
<sequence>MPKKPYANRKLCKICNIWIADNKIQRLQHEEASKHKQARAALLKSIADKNERKAKEQKRDAALAAGKTAPATGGTNAATVTQQLLEKVASASSRRAASEKSRKRPRDDSHGASSDIKTDARSQENGQLQDEALDENGFPLPASAMYGQWQSAEVEINEQGADSVHLYWGEANAPSQENNDEDNGDLPNQEQPTVETVEESVSKSTKDEGKGEENSLGVVFKRRPGRRTKRARQRTSTL</sequence>
<dbReference type="GO" id="GO:0071011">
    <property type="term" value="C:precatalytic spliceosome"/>
    <property type="evidence" value="ECO:0007669"/>
    <property type="project" value="TreeGrafter"/>
</dbReference>
<dbReference type="InterPro" id="IPR013085">
    <property type="entry name" value="U1-CZ_Znf_C2H2"/>
</dbReference>
<protein>
    <recommendedName>
        <fullName evidence="5">U1-C C2H2-type zinc finger domain-containing protein</fullName>
    </recommendedName>
</protein>
<dbReference type="GO" id="GO:0003723">
    <property type="term" value="F:RNA binding"/>
    <property type="evidence" value="ECO:0007669"/>
    <property type="project" value="TreeGrafter"/>
</dbReference>
<evidence type="ECO:0000259" key="5">
    <source>
        <dbReference type="Pfam" id="PF06220"/>
    </source>
</evidence>
<evidence type="ECO:0000256" key="1">
    <source>
        <dbReference type="ARBA" id="ARBA00022723"/>
    </source>
</evidence>
<evidence type="ECO:0000256" key="2">
    <source>
        <dbReference type="ARBA" id="ARBA00022771"/>
    </source>
</evidence>
<keyword evidence="3" id="KW-0862">Zinc</keyword>
<dbReference type="Gene3D" id="3.30.160.60">
    <property type="entry name" value="Classic Zinc Finger"/>
    <property type="match status" value="1"/>
</dbReference>
<dbReference type="KEGG" id="ccp:CHC_T00000332001"/>
<evidence type="ECO:0000256" key="4">
    <source>
        <dbReference type="SAM" id="MobiDB-lite"/>
    </source>
</evidence>
<dbReference type="AlphaFoldDB" id="R7QPY9"/>
<dbReference type="RefSeq" id="XP_005713438.1">
    <property type="nucleotide sequence ID" value="XM_005713381.1"/>
</dbReference>
<name>R7QPY9_CHOCR</name>
<accession>R7QPY9</accession>
<feature type="compositionally biased region" description="Basic and acidic residues" evidence="4">
    <location>
        <begin position="96"/>
        <end position="122"/>
    </location>
</feature>
<feature type="compositionally biased region" description="Basic residues" evidence="4">
    <location>
        <begin position="220"/>
        <end position="238"/>
    </location>
</feature>
<feature type="compositionally biased region" description="Basic and acidic residues" evidence="4">
    <location>
        <begin position="46"/>
        <end position="61"/>
    </location>
</feature>
<dbReference type="PANTHER" id="PTHR13173">
    <property type="entry name" value="WW DOMAIN BINDING PROTEIN 4"/>
    <property type="match status" value="1"/>
</dbReference>
<dbReference type="GO" id="GO:0000398">
    <property type="term" value="P:mRNA splicing, via spliceosome"/>
    <property type="evidence" value="ECO:0007669"/>
    <property type="project" value="InterPro"/>
</dbReference>
<feature type="region of interest" description="Disordered" evidence="4">
    <location>
        <begin position="170"/>
        <end position="238"/>
    </location>
</feature>
<dbReference type="PANTHER" id="PTHR13173:SF10">
    <property type="entry name" value="WW DOMAIN-BINDING PROTEIN 4"/>
    <property type="match status" value="1"/>
</dbReference>
<feature type="domain" description="U1-C C2H2-type zinc finger" evidence="5">
    <location>
        <begin position="9"/>
        <end position="41"/>
    </location>
</feature>
<evidence type="ECO:0000313" key="7">
    <source>
        <dbReference type="Proteomes" id="UP000012073"/>
    </source>
</evidence>
<feature type="compositionally biased region" description="Low complexity" evidence="4">
    <location>
        <begin position="62"/>
        <end position="81"/>
    </location>
</feature>
<dbReference type="GeneID" id="17321159"/>
<feature type="compositionally biased region" description="Basic and acidic residues" evidence="4">
    <location>
        <begin position="200"/>
        <end position="213"/>
    </location>
</feature>
<evidence type="ECO:0000313" key="6">
    <source>
        <dbReference type="EMBL" id="CDF39526.1"/>
    </source>
</evidence>